<evidence type="ECO:0000313" key="1">
    <source>
        <dbReference type="EMBL" id="EIR22456.1"/>
    </source>
</evidence>
<name>A0AB72ZN77_YERPE</name>
<proteinExistence type="predicted"/>
<dbReference type="AlphaFoldDB" id="A0AB72ZN77"/>
<reference evidence="1 2" key="1">
    <citation type="submission" date="2012-05" db="EMBL/GenBank/DDBJ databases">
        <title>Genome sequence of Yersinia Pestis PY-08.</title>
        <authorList>
            <person name="Santana-Cruz I."/>
            <person name="Sengamalay N."/>
            <person name="McCracken C."/>
            <person name="Daugherty S.C."/>
            <person name="Maroo A."/>
            <person name="Vara P.G."/>
            <person name="Tallon L.J."/>
            <person name="Sadzewicz L."/>
            <person name="Vinetz J.M."/>
            <person name="Cespedes Zambrano M.J."/>
            <person name="Fraser-Liggett C.M."/>
            <person name="Tettelin H."/>
        </authorList>
    </citation>
    <scope>NUCLEOTIDE SEQUENCE [LARGE SCALE GENOMIC DNA]</scope>
    <source>
        <strain evidence="1 2">PY-08</strain>
    </source>
</reference>
<dbReference type="GO" id="GO:0003677">
    <property type="term" value="F:DNA binding"/>
    <property type="evidence" value="ECO:0007669"/>
    <property type="project" value="InterPro"/>
</dbReference>
<dbReference type="GO" id="GO:0004803">
    <property type="term" value="F:transposase activity"/>
    <property type="evidence" value="ECO:0007669"/>
    <property type="project" value="InterPro"/>
</dbReference>
<sequence length="45" mass="5412">MGLLSGFNIVFWCTDNFSAYEMLPDEKHIRSKLYTQRIEREPYLV</sequence>
<comment type="caution">
    <text evidence="1">The sequence shown here is derived from an EMBL/GenBank/DDBJ whole genome shotgun (WGS) entry which is preliminary data.</text>
</comment>
<dbReference type="InterPro" id="IPR005063">
    <property type="entry name" value="Transposase_27"/>
</dbReference>
<dbReference type="GO" id="GO:0006313">
    <property type="term" value="P:DNA transposition"/>
    <property type="evidence" value="ECO:0007669"/>
    <property type="project" value="InterPro"/>
</dbReference>
<dbReference type="Pfam" id="PF03400">
    <property type="entry name" value="DDE_Tnp_IS1"/>
    <property type="match status" value="1"/>
</dbReference>
<protein>
    <submittedName>
        <fullName evidence="1">Transposase</fullName>
    </submittedName>
</protein>
<evidence type="ECO:0000313" key="2">
    <source>
        <dbReference type="Proteomes" id="UP000003231"/>
    </source>
</evidence>
<organism evidence="1 2">
    <name type="scientific">Yersinia pestis PY-08</name>
    <dbReference type="NCBI Taxonomy" id="992134"/>
    <lineage>
        <taxon>Bacteria</taxon>
        <taxon>Pseudomonadati</taxon>
        <taxon>Pseudomonadota</taxon>
        <taxon>Gammaproteobacteria</taxon>
        <taxon>Enterobacterales</taxon>
        <taxon>Yersiniaceae</taxon>
        <taxon>Yersinia</taxon>
    </lineage>
</organism>
<gene>
    <name evidence="1" type="ORF">YPPY08_1162</name>
</gene>
<dbReference type="EMBL" id="AKRT01000145">
    <property type="protein sequence ID" value="EIR22456.1"/>
    <property type="molecule type" value="Genomic_DNA"/>
</dbReference>
<dbReference type="Proteomes" id="UP000003231">
    <property type="component" value="Unassembled WGS sequence"/>
</dbReference>
<accession>A0AB72ZN77</accession>